<feature type="non-terminal residue" evidence="6">
    <location>
        <position position="1"/>
    </location>
</feature>
<dbReference type="PANTHER" id="PTHR30290">
    <property type="entry name" value="PERIPLASMIC BINDING COMPONENT OF ABC TRANSPORTER"/>
    <property type="match status" value="1"/>
</dbReference>
<evidence type="ECO:0000256" key="1">
    <source>
        <dbReference type="ARBA" id="ARBA00004196"/>
    </source>
</evidence>
<evidence type="ECO:0000256" key="3">
    <source>
        <dbReference type="ARBA" id="ARBA00022448"/>
    </source>
</evidence>
<evidence type="ECO:0000259" key="5">
    <source>
        <dbReference type="Pfam" id="PF00496"/>
    </source>
</evidence>
<feature type="domain" description="Solute-binding protein family 5" evidence="5">
    <location>
        <begin position="25"/>
        <end position="100"/>
    </location>
</feature>
<dbReference type="SUPFAM" id="SSF53850">
    <property type="entry name" value="Periplasmic binding protein-like II"/>
    <property type="match status" value="1"/>
</dbReference>
<protein>
    <submittedName>
        <fullName evidence="6">4-phytase</fullName>
    </submittedName>
</protein>
<feature type="non-terminal residue" evidence="6">
    <location>
        <position position="101"/>
    </location>
</feature>
<organism evidence="6 7">
    <name type="scientific">Lacisediminihabitans profunda</name>
    <dbReference type="NCBI Taxonomy" id="2594790"/>
    <lineage>
        <taxon>Bacteria</taxon>
        <taxon>Bacillati</taxon>
        <taxon>Actinomycetota</taxon>
        <taxon>Actinomycetes</taxon>
        <taxon>Micrococcales</taxon>
        <taxon>Microbacteriaceae</taxon>
        <taxon>Lacisediminihabitans</taxon>
    </lineage>
</organism>
<dbReference type="InterPro" id="IPR000914">
    <property type="entry name" value="SBP_5_dom"/>
</dbReference>
<dbReference type="GO" id="GO:0030313">
    <property type="term" value="C:cell envelope"/>
    <property type="evidence" value="ECO:0007669"/>
    <property type="project" value="UniProtKB-SubCell"/>
</dbReference>
<dbReference type="Pfam" id="PF00496">
    <property type="entry name" value="SBP_bac_5"/>
    <property type="match status" value="1"/>
</dbReference>
<comment type="caution">
    <text evidence="6">The sequence shown here is derived from an EMBL/GenBank/DDBJ whole genome shotgun (WGS) entry which is preliminary data.</text>
</comment>
<dbReference type="PANTHER" id="PTHR30290:SF10">
    <property type="entry name" value="PERIPLASMIC OLIGOPEPTIDE-BINDING PROTEIN-RELATED"/>
    <property type="match status" value="1"/>
</dbReference>
<evidence type="ECO:0000256" key="4">
    <source>
        <dbReference type="ARBA" id="ARBA00022729"/>
    </source>
</evidence>
<evidence type="ECO:0000313" key="6">
    <source>
        <dbReference type="EMBL" id="TXN25505.1"/>
    </source>
</evidence>
<keyword evidence="7" id="KW-1185">Reference proteome</keyword>
<keyword evidence="3" id="KW-0813">Transport</keyword>
<dbReference type="AlphaFoldDB" id="A0A5C8UD29"/>
<reference evidence="6 7" key="1">
    <citation type="submission" date="2019-08" db="EMBL/GenBank/DDBJ databases">
        <title>Bacterial whole genome sequence for Glaciihabitans sp. CHu50b-6-2.</title>
        <authorList>
            <person name="Jin L."/>
        </authorList>
    </citation>
    <scope>NUCLEOTIDE SEQUENCE [LARGE SCALE GENOMIC DNA]</scope>
    <source>
        <strain evidence="6 7">CHu50b-6-2</strain>
    </source>
</reference>
<evidence type="ECO:0000313" key="7">
    <source>
        <dbReference type="Proteomes" id="UP000321379"/>
    </source>
</evidence>
<sequence>SGDSEIAILNAVYDYLIDTDAAFNLAPRLASSWEVSDDGLAYTLHIRQDAVFHDGSPVTADDVLWTLQWQLAAEGTVANLLADAVSVETGADNTVVITLTA</sequence>
<comment type="similarity">
    <text evidence="2">Belongs to the bacterial solute-binding protein 5 family.</text>
</comment>
<accession>A0A5C8UD29</accession>
<dbReference type="Gene3D" id="3.40.190.10">
    <property type="entry name" value="Periplasmic binding protein-like II"/>
    <property type="match status" value="1"/>
</dbReference>
<comment type="subcellular location">
    <subcellularLocation>
        <location evidence="1">Cell envelope</location>
    </subcellularLocation>
</comment>
<dbReference type="RefSeq" id="WP_246142444.1">
    <property type="nucleotide sequence ID" value="NZ_VRMG01000149.1"/>
</dbReference>
<evidence type="ECO:0000256" key="2">
    <source>
        <dbReference type="ARBA" id="ARBA00005695"/>
    </source>
</evidence>
<dbReference type="EMBL" id="VRMG01000149">
    <property type="protein sequence ID" value="TXN25505.1"/>
    <property type="molecule type" value="Genomic_DNA"/>
</dbReference>
<dbReference type="GO" id="GO:1904680">
    <property type="term" value="F:peptide transmembrane transporter activity"/>
    <property type="evidence" value="ECO:0007669"/>
    <property type="project" value="TreeGrafter"/>
</dbReference>
<dbReference type="GO" id="GO:0015833">
    <property type="term" value="P:peptide transport"/>
    <property type="evidence" value="ECO:0007669"/>
    <property type="project" value="TreeGrafter"/>
</dbReference>
<gene>
    <name evidence="6" type="ORF">FVP33_19330</name>
</gene>
<proteinExistence type="inferred from homology"/>
<keyword evidence="4" id="KW-0732">Signal</keyword>
<dbReference type="InterPro" id="IPR039424">
    <property type="entry name" value="SBP_5"/>
</dbReference>
<dbReference type="Proteomes" id="UP000321379">
    <property type="component" value="Unassembled WGS sequence"/>
</dbReference>
<name>A0A5C8UD29_9MICO</name>